<keyword evidence="1" id="KW-0812">Transmembrane</keyword>
<evidence type="ECO:0000313" key="2">
    <source>
        <dbReference type="EMBL" id="MVZ60573.1"/>
    </source>
</evidence>
<dbReference type="RefSeq" id="WP_160367216.1">
    <property type="nucleotide sequence ID" value="NZ_WSQA01000001.1"/>
</dbReference>
<keyword evidence="3" id="KW-1185">Reference proteome</keyword>
<reference evidence="2 3" key="1">
    <citation type="submission" date="2019-12" db="EMBL/GenBank/DDBJ databases">
        <authorList>
            <person name="Dong K."/>
        </authorList>
    </citation>
    <scope>NUCLEOTIDE SEQUENCE [LARGE SCALE GENOMIC DNA]</scope>
    <source>
        <strain evidence="2 3">JCM 31225</strain>
    </source>
</reference>
<comment type="caution">
    <text evidence="2">The sequence shown here is derived from an EMBL/GenBank/DDBJ whole genome shotgun (WGS) entry which is preliminary data.</text>
</comment>
<dbReference type="Proteomes" id="UP000435036">
    <property type="component" value="Unassembled WGS sequence"/>
</dbReference>
<sequence length="165" mass="18267">MSDKDLTLIRRDIQSLIRGKTSPPADQISFLKKIMLNQKEYDAFVKDPAAFTEKQNPPIVLDPKVVQQVQRTVMFDAAIKADVSKYGKDAIAHLQDIRSQLRLRGPGTVAWPAAVAAIAAVVAAAASVVQAVTAVTKDRVINDPRFSNSRLRMDVVNRMKNIRPF</sequence>
<dbReference type="AlphaFoldDB" id="A0A6N8KT18"/>
<protein>
    <submittedName>
        <fullName evidence="2">Uncharacterized protein</fullName>
    </submittedName>
</protein>
<keyword evidence="1" id="KW-0472">Membrane</keyword>
<keyword evidence="1" id="KW-1133">Transmembrane helix</keyword>
<gene>
    <name evidence="2" type="ORF">GQF63_00925</name>
</gene>
<feature type="transmembrane region" description="Helical" evidence="1">
    <location>
        <begin position="108"/>
        <end position="129"/>
    </location>
</feature>
<evidence type="ECO:0000313" key="3">
    <source>
        <dbReference type="Proteomes" id="UP000435036"/>
    </source>
</evidence>
<accession>A0A6N8KT18</accession>
<organism evidence="2 3">
    <name type="scientific">Sphingobacterium humi</name>
    <dbReference type="NCBI Taxonomy" id="1796905"/>
    <lineage>
        <taxon>Bacteria</taxon>
        <taxon>Pseudomonadati</taxon>
        <taxon>Bacteroidota</taxon>
        <taxon>Sphingobacteriia</taxon>
        <taxon>Sphingobacteriales</taxon>
        <taxon>Sphingobacteriaceae</taxon>
        <taxon>Sphingobacterium</taxon>
    </lineage>
</organism>
<evidence type="ECO:0000256" key="1">
    <source>
        <dbReference type="SAM" id="Phobius"/>
    </source>
</evidence>
<proteinExistence type="predicted"/>
<name>A0A6N8KT18_9SPHI</name>
<dbReference type="EMBL" id="WSQA01000001">
    <property type="protein sequence ID" value="MVZ60573.1"/>
    <property type="molecule type" value="Genomic_DNA"/>
</dbReference>